<keyword evidence="2" id="KW-1185">Reference proteome</keyword>
<evidence type="ECO:0000313" key="1">
    <source>
        <dbReference type="EMBL" id="OJA11785.1"/>
    </source>
</evidence>
<gene>
    <name evidence="1" type="ORF">AZE42_07387</name>
</gene>
<dbReference type="EMBL" id="LVVM01004936">
    <property type="protein sequence ID" value="OJA11785.1"/>
    <property type="molecule type" value="Genomic_DNA"/>
</dbReference>
<accession>A0A1J8QDW5</accession>
<dbReference type="AlphaFoldDB" id="A0A1J8QDW5"/>
<reference evidence="1 2" key="1">
    <citation type="submission" date="2016-03" db="EMBL/GenBank/DDBJ databases">
        <title>Comparative genomics of the ectomycorrhizal sister species Rhizopogon vinicolor and Rhizopogon vesiculosus (Basidiomycota: Boletales) reveals a divergence of the mating type B locus.</title>
        <authorList>
            <person name="Mujic A.B."/>
            <person name="Kuo A."/>
            <person name="Tritt A."/>
            <person name="Lipzen A."/>
            <person name="Chen C."/>
            <person name="Johnson J."/>
            <person name="Sharma A."/>
            <person name="Barry K."/>
            <person name="Grigoriev I.V."/>
            <person name="Spatafora J.W."/>
        </authorList>
    </citation>
    <scope>NUCLEOTIDE SEQUENCE [LARGE SCALE GENOMIC DNA]</scope>
    <source>
        <strain evidence="1 2">AM-OR11-056</strain>
    </source>
</reference>
<organism evidence="1 2">
    <name type="scientific">Rhizopogon vesiculosus</name>
    <dbReference type="NCBI Taxonomy" id="180088"/>
    <lineage>
        <taxon>Eukaryota</taxon>
        <taxon>Fungi</taxon>
        <taxon>Dikarya</taxon>
        <taxon>Basidiomycota</taxon>
        <taxon>Agaricomycotina</taxon>
        <taxon>Agaricomycetes</taxon>
        <taxon>Agaricomycetidae</taxon>
        <taxon>Boletales</taxon>
        <taxon>Suillineae</taxon>
        <taxon>Rhizopogonaceae</taxon>
        <taxon>Rhizopogon</taxon>
    </lineage>
</organism>
<comment type="caution">
    <text evidence="1">The sequence shown here is derived from an EMBL/GenBank/DDBJ whole genome shotgun (WGS) entry which is preliminary data.</text>
</comment>
<name>A0A1J8QDW5_9AGAM</name>
<dbReference type="Proteomes" id="UP000183567">
    <property type="component" value="Unassembled WGS sequence"/>
</dbReference>
<proteinExistence type="predicted"/>
<sequence>MTSRQPSLTSLNTLKLSQRFQPDARTPELSTAAVVT</sequence>
<evidence type="ECO:0000313" key="2">
    <source>
        <dbReference type="Proteomes" id="UP000183567"/>
    </source>
</evidence>
<protein>
    <submittedName>
        <fullName evidence="1">Uncharacterized protein</fullName>
    </submittedName>
</protein>